<evidence type="ECO:0000256" key="1">
    <source>
        <dbReference type="SAM" id="MobiDB-lite"/>
    </source>
</evidence>
<evidence type="ECO:0000313" key="3">
    <source>
        <dbReference type="Proteomes" id="UP000654075"/>
    </source>
</evidence>
<dbReference type="EMBL" id="CAJNNV010011067">
    <property type="protein sequence ID" value="CAE8599392.1"/>
    <property type="molecule type" value="Genomic_DNA"/>
</dbReference>
<comment type="caution">
    <text evidence="2">The sequence shown here is derived from an EMBL/GenBank/DDBJ whole genome shotgun (WGS) entry which is preliminary data.</text>
</comment>
<protein>
    <submittedName>
        <fullName evidence="2">Uncharacterized protein</fullName>
    </submittedName>
</protein>
<reference evidence="2" key="1">
    <citation type="submission" date="2021-02" db="EMBL/GenBank/DDBJ databases">
        <authorList>
            <person name="Dougan E. K."/>
            <person name="Rhodes N."/>
            <person name="Thang M."/>
            <person name="Chan C."/>
        </authorList>
    </citation>
    <scope>NUCLEOTIDE SEQUENCE</scope>
</reference>
<accession>A0A813EGB9</accession>
<dbReference type="AlphaFoldDB" id="A0A813EGB9"/>
<organism evidence="2 3">
    <name type="scientific">Polarella glacialis</name>
    <name type="common">Dinoflagellate</name>
    <dbReference type="NCBI Taxonomy" id="89957"/>
    <lineage>
        <taxon>Eukaryota</taxon>
        <taxon>Sar</taxon>
        <taxon>Alveolata</taxon>
        <taxon>Dinophyceae</taxon>
        <taxon>Suessiales</taxon>
        <taxon>Suessiaceae</taxon>
        <taxon>Polarella</taxon>
    </lineage>
</organism>
<dbReference type="OrthoDB" id="414005at2759"/>
<keyword evidence="3" id="KW-1185">Reference proteome</keyword>
<proteinExistence type="predicted"/>
<dbReference type="Proteomes" id="UP000654075">
    <property type="component" value="Unassembled WGS sequence"/>
</dbReference>
<feature type="region of interest" description="Disordered" evidence="1">
    <location>
        <begin position="400"/>
        <end position="437"/>
    </location>
</feature>
<gene>
    <name evidence="2" type="ORF">PGLA1383_LOCUS17740</name>
</gene>
<feature type="compositionally biased region" description="Low complexity" evidence="1">
    <location>
        <begin position="400"/>
        <end position="411"/>
    </location>
</feature>
<evidence type="ECO:0000313" key="2">
    <source>
        <dbReference type="EMBL" id="CAE8599392.1"/>
    </source>
</evidence>
<name>A0A813EGB9_POLGL</name>
<sequence length="467" mass="50501">MGMPPSARKTSLVEFSDNAVLDAEGSGLREQGCMVAEATKKGTETMLYVNKRALHSSGELANVVHVEGFSDAKSGSHFFSKTSLCTWVLAETIASATGTGQTLLAAATYSFASRLLGQNAVVEAFLAPQEQGLHKRYHANFVPDDWVPEAGSESLPCDDSKALIQDFHRWLALNVMPFRKLITLDGFALSVYDAAWCAVTEWLGEHPAVDKYWKIKLLFFRSDLLREARCVMRLCQHLTPGAPAVHGSSLRCQMNVEETIVGLWRWRRQVHVHHALYRYMANVKKALPSSTPSLTDLLSRGGANGCGSGAPQLPMSNDHVMQRAILQDSETVGVISCAGLRVKFKNRKHIAFQGNLAEKIVAAVQQLVSVGLLRVVPESAETSPAEGDVAAPLAVAEGAGSSTGSQASQAAPETALSSHSKQKKKAPITTRGKLPGGFMKVPVAEQTEEAAQHRQILKCNLECFPVS</sequence>